<keyword evidence="4" id="KW-0297">G-protein coupled receptor</keyword>
<evidence type="ECO:0000256" key="3">
    <source>
        <dbReference type="ARBA" id="ARBA00022989"/>
    </source>
</evidence>
<gene>
    <name evidence="11" type="ORF">SteCoe_30276</name>
</gene>
<feature type="transmembrane region" description="Helical" evidence="8">
    <location>
        <begin position="113"/>
        <end position="131"/>
    </location>
</feature>
<evidence type="ECO:0000259" key="9">
    <source>
        <dbReference type="PROSITE" id="PS50261"/>
    </source>
</evidence>
<dbReference type="GO" id="GO:0007189">
    <property type="term" value="P:adenylate cyclase-activating G protein-coupled receptor signaling pathway"/>
    <property type="evidence" value="ECO:0007669"/>
    <property type="project" value="TreeGrafter"/>
</dbReference>
<comment type="caution">
    <text evidence="11">The sequence shown here is derived from an EMBL/GenBank/DDBJ whole genome shotgun (WGS) entry which is preliminary data.</text>
</comment>
<comment type="subcellular location">
    <subcellularLocation>
        <location evidence="1">Membrane</location>
        <topology evidence="1">Multi-pass membrane protein</topology>
    </subcellularLocation>
</comment>
<feature type="transmembrane region" description="Helical" evidence="8">
    <location>
        <begin position="46"/>
        <end position="65"/>
    </location>
</feature>
<accession>A0A1R2B3X8</accession>
<evidence type="ECO:0000256" key="7">
    <source>
        <dbReference type="ARBA" id="ARBA00023224"/>
    </source>
</evidence>
<sequence>MSFSSEEEKCIHLILIVCNSVSLFGSMSIIVLFSIYKNLRSYAFKLVFYMSISDAIRAIGFILPLHPKSFCIAQSILTNFGSTSGLIWTSIIALCLYCVVIKKITNIPKYHKHMLLIGYILPLILTFLPETTDSYGEQFGWCWIKQGSFGILWRICGFYSIMVLVLIINIFCYYKVIREISNDLVLLAKGPHELSEKHKLFNRFKLYPMIIIICYLPLFIKRLYEILDNNTVFWLTIVSAILTSIIGLLNAIVYGFTDNVKETVLDTFRKSSVARSVSINDFDVVFTEN</sequence>
<dbReference type="PRINTS" id="PR02000">
    <property type="entry name" value="GCR1PLANT"/>
</dbReference>
<dbReference type="Proteomes" id="UP000187209">
    <property type="component" value="Unassembled WGS sequence"/>
</dbReference>
<dbReference type="PROSITE" id="PS50261">
    <property type="entry name" value="G_PROTEIN_RECEP_F2_4"/>
    <property type="match status" value="1"/>
</dbReference>
<dbReference type="GO" id="GO:0005886">
    <property type="term" value="C:plasma membrane"/>
    <property type="evidence" value="ECO:0007669"/>
    <property type="project" value="TreeGrafter"/>
</dbReference>
<keyword evidence="12" id="KW-1185">Reference proteome</keyword>
<evidence type="ECO:0000259" key="10">
    <source>
        <dbReference type="PROSITE" id="PS50262"/>
    </source>
</evidence>
<evidence type="ECO:0000256" key="4">
    <source>
        <dbReference type="ARBA" id="ARBA00023040"/>
    </source>
</evidence>
<keyword evidence="5 8" id="KW-0472">Membrane</keyword>
<feature type="transmembrane region" description="Helical" evidence="8">
    <location>
        <begin position="204"/>
        <end position="220"/>
    </location>
</feature>
<feature type="transmembrane region" description="Helical" evidence="8">
    <location>
        <begin position="232"/>
        <end position="256"/>
    </location>
</feature>
<dbReference type="PROSITE" id="PS50262">
    <property type="entry name" value="G_PROTEIN_RECEP_F1_2"/>
    <property type="match status" value="1"/>
</dbReference>
<dbReference type="Gene3D" id="1.20.1070.10">
    <property type="entry name" value="Rhodopsin 7-helix transmembrane proteins"/>
    <property type="match status" value="1"/>
</dbReference>
<evidence type="ECO:0000256" key="8">
    <source>
        <dbReference type="SAM" id="Phobius"/>
    </source>
</evidence>
<keyword evidence="7" id="KW-0807">Transducer</keyword>
<keyword evidence="2 8" id="KW-0812">Transmembrane</keyword>
<name>A0A1R2B3X8_9CILI</name>
<reference evidence="11 12" key="1">
    <citation type="submission" date="2016-11" db="EMBL/GenBank/DDBJ databases">
        <title>The macronuclear genome of Stentor coeruleus: a giant cell with tiny introns.</title>
        <authorList>
            <person name="Slabodnick M."/>
            <person name="Ruby J.G."/>
            <person name="Reiff S.B."/>
            <person name="Swart E.C."/>
            <person name="Gosai S."/>
            <person name="Prabakaran S."/>
            <person name="Witkowska E."/>
            <person name="Larue G.E."/>
            <person name="Fisher S."/>
            <person name="Freeman R.M."/>
            <person name="Gunawardena J."/>
            <person name="Chu W."/>
            <person name="Stover N.A."/>
            <person name="Gregory B.D."/>
            <person name="Nowacki M."/>
            <person name="Derisi J."/>
            <person name="Roy S.W."/>
            <person name="Marshall W.F."/>
            <person name="Sood P."/>
        </authorList>
    </citation>
    <scope>NUCLEOTIDE SEQUENCE [LARGE SCALE GENOMIC DNA]</scope>
    <source>
        <strain evidence="11">WM001</strain>
    </source>
</reference>
<evidence type="ECO:0000256" key="2">
    <source>
        <dbReference type="ARBA" id="ARBA00022692"/>
    </source>
</evidence>
<dbReference type="SUPFAM" id="SSF81321">
    <property type="entry name" value="Family A G protein-coupled receptor-like"/>
    <property type="match status" value="1"/>
</dbReference>
<feature type="domain" description="G-protein coupled receptors family 1 profile" evidence="10">
    <location>
        <begin position="142"/>
        <end position="254"/>
    </location>
</feature>
<dbReference type="PANTHER" id="PTHR23112">
    <property type="entry name" value="G PROTEIN-COUPLED RECEPTOR 157-RELATED"/>
    <property type="match status" value="1"/>
</dbReference>
<dbReference type="AlphaFoldDB" id="A0A1R2B3X8"/>
<dbReference type="PRINTS" id="PR02001">
    <property type="entry name" value="GCR1CAMPR"/>
</dbReference>
<dbReference type="PANTHER" id="PTHR23112:SF0">
    <property type="entry name" value="TRANSMEMBRANE PROTEIN 116"/>
    <property type="match status" value="1"/>
</dbReference>
<feature type="transmembrane region" description="Helical" evidence="8">
    <location>
        <begin position="151"/>
        <end position="174"/>
    </location>
</feature>
<feature type="domain" description="G-protein coupled receptors family 2 profile 2" evidence="9">
    <location>
        <begin position="11"/>
        <end position="258"/>
    </location>
</feature>
<evidence type="ECO:0008006" key="13">
    <source>
        <dbReference type="Google" id="ProtNLM"/>
    </source>
</evidence>
<evidence type="ECO:0000256" key="6">
    <source>
        <dbReference type="ARBA" id="ARBA00023170"/>
    </source>
</evidence>
<feature type="transmembrane region" description="Helical" evidence="8">
    <location>
        <begin position="12"/>
        <end position="34"/>
    </location>
</feature>
<dbReference type="OrthoDB" id="299724at2759"/>
<organism evidence="11 12">
    <name type="scientific">Stentor coeruleus</name>
    <dbReference type="NCBI Taxonomy" id="5963"/>
    <lineage>
        <taxon>Eukaryota</taxon>
        <taxon>Sar</taxon>
        <taxon>Alveolata</taxon>
        <taxon>Ciliophora</taxon>
        <taxon>Postciliodesmatophora</taxon>
        <taxon>Heterotrichea</taxon>
        <taxon>Heterotrichida</taxon>
        <taxon>Stentoridae</taxon>
        <taxon>Stentor</taxon>
    </lineage>
</organism>
<dbReference type="InterPro" id="IPR022340">
    <property type="entry name" value="GPCR_GCR1_put"/>
</dbReference>
<dbReference type="Pfam" id="PF05462">
    <property type="entry name" value="Dicty_CAR"/>
    <property type="match status" value="1"/>
</dbReference>
<proteinExistence type="predicted"/>
<evidence type="ECO:0000256" key="5">
    <source>
        <dbReference type="ARBA" id="ARBA00023136"/>
    </source>
</evidence>
<keyword evidence="3 8" id="KW-1133">Transmembrane helix</keyword>
<evidence type="ECO:0000313" key="11">
    <source>
        <dbReference type="EMBL" id="OMJ71494.1"/>
    </source>
</evidence>
<dbReference type="GO" id="GO:0007166">
    <property type="term" value="P:cell surface receptor signaling pathway"/>
    <property type="evidence" value="ECO:0007669"/>
    <property type="project" value="InterPro"/>
</dbReference>
<dbReference type="InterPro" id="IPR017981">
    <property type="entry name" value="GPCR_2-like_7TM"/>
</dbReference>
<dbReference type="InterPro" id="IPR022343">
    <property type="entry name" value="GCR1-cAMP_receptor"/>
</dbReference>
<protein>
    <recommendedName>
        <fullName evidence="13">G-protein coupled receptors family 2 profile 2 domain-containing protein</fullName>
    </recommendedName>
</protein>
<keyword evidence="6" id="KW-0675">Receptor</keyword>
<evidence type="ECO:0000256" key="1">
    <source>
        <dbReference type="ARBA" id="ARBA00004141"/>
    </source>
</evidence>
<dbReference type="GO" id="GO:0004930">
    <property type="term" value="F:G protein-coupled receptor activity"/>
    <property type="evidence" value="ECO:0007669"/>
    <property type="project" value="UniProtKB-KW"/>
</dbReference>
<evidence type="ECO:0000313" key="12">
    <source>
        <dbReference type="Proteomes" id="UP000187209"/>
    </source>
</evidence>
<feature type="transmembrane region" description="Helical" evidence="8">
    <location>
        <begin position="85"/>
        <end position="101"/>
    </location>
</feature>
<dbReference type="InterPro" id="IPR017452">
    <property type="entry name" value="GPCR_Rhodpsn_7TM"/>
</dbReference>
<dbReference type="EMBL" id="MPUH01000984">
    <property type="protein sequence ID" value="OMJ71494.1"/>
    <property type="molecule type" value="Genomic_DNA"/>
</dbReference>